<feature type="region of interest" description="Disordered" evidence="17">
    <location>
        <begin position="76"/>
        <end position="108"/>
    </location>
</feature>
<dbReference type="InterPro" id="IPR000942">
    <property type="entry name" value="Gemini_AL2"/>
</dbReference>
<keyword evidence="16" id="KW-0899">Viral immunoevasion</keyword>
<dbReference type="EMBL" id="MH481856">
    <property type="protein sequence ID" value="AYQ58881.1"/>
    <property type="molecule type" value="Genomic_DNA"/>
</dbReference>
<evidence type="ECO:0000256" key="12">
    <source>
        <dbReference type="ARBA" id="ARBA00022833"/>
    </source>
</evidence>
<protein>
    <recommendedName>
        <fullName evidence="4">Transcriptional activator protein</fullName>
    </recommendedName>
</protein>
<keyword evidence="8" id="KW-0945">Host-virus interaction</keyword>
<evidence type="ECO:0000313" key="18">
    <source>
        <dbReference type="EMBL" id="AYQ58881.1"/>
    </source>
</evidence>
<evidence type="ECO:0000256" key="16">
    <source>
        <dbReference type="ARBA" id="ARBA00023280"/>
    </source>
</evidence>
<keyword evidence="6" id="KW-0597">Phosphoprotein</keyword>
<dbReference type="GO" id="GO:0019028">
    <property type="term" value="C:viral capsid"/>
    <property type="evidence" value="ECO:0007669"/>
    <property type="project" value="InterPro"/>
</dbReference>
<evidence type="ECO:0000256" key="8">
    <source>
        <dbReference type="ARBA" id="ARBA00022581"/>
    </source>
</evidence>
<dbReference type="GO" id="GO:0030430">
    <property type="term" value="C:host cell cytoplasm"/>
    <property type="evidence" value="ECO:0007669"/>
    <property type="project" value="UniProtKB-SubCell"/>
</dbReference>
<evidence type="ECO:0000256" key="4">
    <source>
        <dbReference type="ARBA" id="ARBA00014388"/>
    </source>
</evidence>
<dbReference type="GO" id="GO:0003677">
    <property type="term" value="F:DNA binding"/>
    <property type="evidence" value="ECO:0007669"/>
    <property type="project" value="UniProtKB-KW"/>
</dbReference>
<evidence type="ECO:0000313" key="19">
    <source>
        <dbReference type="Proteomes" id="UP000593759"/>
    </source>
</evidence>
<feature type="compositionally biased region" description="Polar residues" evidence="17">
    <location>
        <begin position="86"/>
        <end position="108"/>
    </location>
</feature>
<keyword evidence="7" id="KW-1048">Host nucleus</keyword>
<evidence type="ECO:0000256" key="11">
    <source>
        <dbReference type="ARBA" id="ARBA00022771"/>
    </source>
</evidence>
<evidence type="ECO:0000256" key="1">
    <source>
        <dbReference type="ARBA" id="ARBA00004147"/>
    </source>
</evidence>
<dbReference type="GO" id="GO:0016032">
    <property type="term" value="P:viral process"/>
    <property type="evidence" value="ECO:0007669"/>
    <property type="project" value="InterPro"/>
</dbReference>
<keyword evidence="12" id="KW-0862">Zinc</keyword>
<keyword evidence="11" id="KW-0863">Zinc-finger</keyword>
<comment type="subcellular location">
    <subcellularLocation>
        <location evidence="2">Host cytoplasm</location>
    </subcellularLocation>
    <subcellularLocation>
        <location evidence="1">Host nucleus</location>
    </subcellularLocation>
</comment>
<keyword evidence="14" id="KW-0010">Activator</keyword>
<evidence type="ECO:0000256" key="15">
    <source>
        <dbReference type="ARBA" id="ARBA00023200"/>
    </source>
</evidence>
<reference evidence="19" key="2">
    <citation type="submission" date="2018-10" db="EMBL/GenBank/DDBJ databases">
        <authorList>
            <person name="Manivannan K."/>
            <person name="Renukadevi P."/>
            <person name="Malathi V.G."/>
            <person name="Karthikeyan G."/>
            <person name="Balakrishnan N."/>
        </authorList>
    </citation>
    <scope>NUCLEOTIDE SEQUENCE [LARGE SCALE GENOMIC DNA]</scope>
    <source>
        <strain evidence="19">severe</strain>
    </source>
</reference>
<reference evidence="18 19" key="1">
    <citation type="submission" date="2018-06" db="EMBL/GenBank/DDBJ databases">
        <authorList>
            <person name="Manivannan K."/>
            <person name="Renukadevi P."/>
            <person name="Malathi V.G."/>
            <person name="Balakrishnan N."/>
        </authorList>
    </citation>
    <scope>NUCLEOTIDE SEQUENCE [LARGE SCALE GENOMIC DNA]</scope>
    <source>
        <strain evidence="19">severe</strain>
    </source>
</reference>
<keyword evidence="15" id="KW-1035">Host cytoplasm</keyword>
<keyword evidence="19" id="KW-1185">Reference proteome</keyword>
<dbReference type="KEGG" id="vg:65246942"/>
<keyword evidence="5" id="KW-0941">Suppressor of RNA silencing</keyword>
<dbReference type="GO" id="GO:0005198">
    <property type="term" value="F:structural molecule activity"/>
    <property type="evidence" value="ECO:0007669"/>
    <property type="project" value="InterPro"/>
</dbReference>
<dbReference type="Proteomes" id="UP000593759">
    <property type="component" value="Genome"/>
</dbReference>
<keyword evidence="10" id="KW-0479">Metal-binding</keyword>
<evidence type="ECO:0000256" key="3">
    <source>
        <dbReference type="ARBA" id="ARBA00007672"/>
    </source>
</evidence>
<evidence type="ECO:0000256" key="13">
    <source>
        <dbReference type="ARBA" id="ARBA00023125"/>
    </source>
</evidence>
<dbReference type="GO" id="GO:0042025">
    <property type="term" value="C:host cell nucleus"/>
    <property type="evidence" value="ECO:0007669"/>
    <property type="project" value="UniProtKB-SubCell"/>
</dbReference>
<proteinExistence type="inferred from homology"/>
<gene>
    <name evidence="18" type="primary">AC2</name>
</gene>
<evidence type="ECO:0000256" key="17">
    <source>
        <dbReference type="SAM" id="MobiDB-lite"/>
    </source>
</evidence>
<evidence type="ECO:0000256" key="7">
    <source>
        <dbReference type="ARBA" id="ARBA00022562"/>
    </source>
</evidence>
<keyword evidence="9" id="KW-1090">Inhibition of host innate immune response by virus</keyword>
<dbReference type="RefSeq" id="YP_010087327.1">
    <property type="nucleotide sequence ID" value="NC_055540.1"/>
</dbReference>
<dbReference type="GO" id="GO:0052170">
    <property type="term" value="P:symbiont-mediated suppression of host innate immune response"/>
    <property type="evidence" value="ECO:0007669"/>
    <property type="project" value="UniProtKB-KW"/>
</dbReference>
<evidence type="ECO:0000256" key="2">
    <source>
        <dbReference type="ARBA" id="ARBA00004192"/>
    </source>
</evidence>
<accession>A0A3G3ISX9</accession>
<dbReference type="Pfam" id="PF01440">
    <property type="entry name" value="Gemini_AL2"/>
    <property type="match status" value="1"/>
</dbReference>
<keyword evidence="13" id="KW-0238">DNA-binding</keyword>
<dbReference type="GeneID" id="65246942"/>
<evidence type="ECO:0000256" key="6">
    <source>
        <dbReference type="ARBA" id="ARBA00022553"/>
    </source>
</evidence>
<comment type="similarity">
    <text evidence="3">Belongs to the geminiviridae transcriptional activator protein family.</text>
</comment>
<dbReference type="PRINTS" id="PR00230">
    <property type="entry name" value="GEMCOATAL2"/>
</dbReference>
<evidence type="ECO:0000256" key="5">
    <source>
        <dbReference type="ARBA" id="ARBA00022463"/>
    </source>
</evidence>
<organism evidence="18 19">
    <name type="scientific">Bitter gourd yellow mosaic virus</name>
    <dbReference type="NCBI Taxonomy" id="2486070"/>
    <lineage>
        <taxon>Viruses</taxon>
        <taxon>Monodnaviria</taxon>
        <taxon>Shotokuvirae</taxon>
        <taxon>Cressdnaviricota</taxon>
        <taxon>Repensiviricetes</taxon>
        <taxon>Geplafuvirales</taxon>
        <taxon>Geminiviridae</taxon>
        <taxon>Begomovirus</taxon>
        <taxon>Begomovirus momordicae</taxon>
    </lineage>
</organism>
<dbReference type="GO" id="GO:0008270">
    <property type="term" value="F:zinc ion binding"/>
    <property type="evidence" value="ECO:0007669"/>
    <property type="project" value="UniProtKB-KW"/>
</dbReference>
<evidence type="ECO:0000256" key="9">
    <source>
        <dbReference type="ARBA" id="ARBA00022632"/>
    </source>
</evidence>
<evidence type="ECO:0000256" key="14">
    <source>
        <dbReference type="ARBA" id="ARBA00023159"/>
    </source>
</evidence>
<evidence type="ECO:0000256" key="10">
    <source>
        <dbReference type="ARBA" id="ARBA00022723"/>
    </source>
</evidence>
<sequence length="182" mass="21008">MRSSSPSKVPSIPAGIKAQHRKCKRAIRRRRIDLKCGCSYYYSIDCHDHGFTHRGVHHCNSSREWRVYLDGTKSPLFQDNRPRSPSVFQPTGHHNNRNQIQPQPEESSADSQVFSNLQGLDWFTASDLAFFEGIQDAVLKYLDMLGVVSLNNVIRAVDHVLWNVIHKTEYVDRTYSIKFNVY</sequence>
<name>A0A3G3ISX9_9GEMI</name>